<evidence type="ECO:0000313" key="2">
    <source>
        <dbReference type="Proteomes" id="UP000018227"/>
    </source>
</evidence>
<sequence length="265" mass="30762">MFDSNMRTEAIPERVYSLCQILKNGKMEEKELRSLVEPKKESTSYFGMIRDAAKQLSLINYDEDSKQLELVVDEGDVASFSDFRRYVNRNIEKLSSGQFYKTVQIYMYNSDNLFKIEKDLQSVSKLVGVINEYDATVNLNEENMRAWRFWATFLGFGFLHDMFFLPNASTFLKDIIRNSSVEKGKAYTIDEFITMLHPSISICLSQEDENSRRMNLALSNAFRTLNDLGVIELKTVNDRSDEWNMTNMNLHPFSSIITDVVYKGE</sequence>
<evidence type="ECO:0000313" key="1">
    <source>
        <dbReference type="EMBL" id="ESL04228.1"/>
    </source>
</evidence>
<dbReference type="RefSeq" id="WP_023353468.1">
    <property type="nucleotide sequence ID" value="NZ_KI535366.1"/>
</dbReference>
<protein>
    <submittedName>
        <fullName evidence="1">Uncharacterized protein</fullName>
    </submittedName>
</protein>
<keyword evidence="2" id="KW-1185">Reference proteome</keyword>
<dbReference type="STRING" id="592026.GCWU0000282_000576"/>
<comment type="caution">
    <text evidence="1">The sequence shown here is derived from an EMBL/GenBank/DDBJ whole genome shotgun (WGS) entry which is preliminary data.</text>
</comment>
<dbReference type="Proteomes" id="UP000018227">
    <property type="component" value="Unassembled WGS sequence"/>
</dbReference>
<gene>
    <name evidence="1" type="ORF">GCWU0000282_000576</name>
</gene>
<proteinExistence type="predicted"/>
<dbReference type="eggNOG" id="ENOG5031806">
    <property type="taxonomic scope" value="Bacteria"/>
</dbReference>
<accession>V2Y5L5</accession>
<dbReference type="EMBL" id="ACIL03000005">
    <property type="protein sequence ID" value="ESL04228.1"/>
    <property type="molecule type" value="Genomic_DNA"/>
</dbReference>
<dbReference type="OrthoDB" id="2833849at2"/>
<dbReference type="AlphaFoldDB" id="V2Y5L5"/>
<name>V2Y5L5_9FIRM</name>
<dbReference type="HOGENOM" id="CLU_1072759_0_0_9"/>
<reference evidence="1 2" key="1">
    <citation type="submission" date="2013-06" db="EMBL/GenBank/DDBJ databases">
        <authorList>
            <person name="Weinstock G."/>
            <person name="Sodergren E."/>
            <person name="Clifton S."/>
            <person name="Fulton L."/>
            <person name="Fulton B."/>
            <person name="Courtney L."/>
            <person name="Fronick C."/>
            <person name="Harrison M."/>
            <person name="Strong C."/>
            <person name="Farmer C."/>
            <person name="Delahaunty K."/>
            <person name="Markovic C."/>
            <person name="Hall O."/>
            <person name="Minx P."/>
            <person name="Tomlinson C."/>
            <person name="Mitreva M."/>
            <person name="Nelson J."/>
            <person name="Hou S."/>
            <person name="Wollam A."/>
            <person name="Pepin K.H."/>
            <person name="Johnson M."/>
            <person name="Bhonagiri V."/>
            <person name="Nash W.E."/>
            <person name="Warren W."/>
            <person name="Chinwalla A."/>
            <person name="Mardis E.R."/>
            <person name="Wilson R.K."/>
        </authorList>
    </citation>
    <scope>NUCLEOTIDE SEQUENCE [LARGE SCALE GENOMIC DNA]</scope>
    <source>
        <strain evidence="1 2">ATCC 51271</strain>
    </source>
</reference>
<organism evidence="1 2">
    <name type="scientific">Catonella morbi ATCC 51271</name>
    <dbReference type="NCBI Taxonomy" id="592026"/>
    <lineage>
        <taxon>Bacteria</taxon>
        <taxon>Bacillati</taxon>
        <taxon>Bacillota</taxon>
        <taxon>Clostridia</taxon>
        <taxon>Lachnospirales</taxon>
        <taxon>Lachnospiraceae</taxon>
        <taxon>Catonella</taxon>
    </lineage>
</organism>